<reference evidence="10 11" key="2">
    <citation type="submission" date="2018-08" db="EMBL/GenBank/DDBJ databases">
        <title>Streptomyces kandeliansis sp. nov., an endophytic bacterium isolated from mangrove plant.</title>
        <authorList>
            <person name="Wang R."/>
        </authorList>
    </citation>
    <scope>NUCLEOTIDE SEQUENCE [LARGE SCALE GENOMIC DNA]</scope>
    <source>
        <strain evidence="11">H14(2018)</strain>
    </source>
</reference>
<keyword evidence="4" id="KW-0645">Protease</keyword>
<dbReference type="AlphaFoldDB" id="A0A6N3JSU7"/>
<sequence>MTSIHTRRLETMVARTTARFLELAAQRNLTVADLPQARLPWFEVRNADGSGRPGQPPTVLIFDEIGGSLGVKAKEFVQTIEAIAAPTIRVRINSPGGSVFDALAIHSALLHHQARIEVYVDGLAASAASVIAMAGDDLIMMPGAQLMIHDASAVEQGNADDHRQMSVFLDRQSDNLADLYARRGGGDPAEWRDLMRAETWMFAREAVESGLADRVETVEIDETEEPELRRRMRRSFDLSGYRYAGRDAAPAPARRHATPAAAPAPAREERAPARTNPRPPSVDQYREAGSRRAAAGPDRGQPPAGQARSVSTAWMSRSVAGARELAPLPPRLSAQRVERDGKMFYRVGGHYTVHERGYEMWDENGPYVEIVSAGAGDKTIAARPDVIFLVNHRGLAMARTAAGTLELWSDRVGDGNTAWLNPQRQDVMDLVHGIEDGTITEQSFAFMIEAGHWNADFTEYRIDVYDLDRGDTSAVNYGANPNTSIAARSAREILDELDRLPAGAARAAMDRLTHRVDLAQRRDQPAAPAVPDLPQHGGRTITQLDAWLATIGADL</sequence>
<reference evidence="10 11" key="1">
    <citation type="submission" date="2018-07" db="EMBL/GenBank/DDBJ databases">
        <authorList>
            <person name="Ye Y."/>
        </authorList>
    </citation>
    <scope>NUCLEOTIDE SEQUENCE [LARGE SCALE GENOMIC DNA]</scope>
    <source>
        <strain evidence="11">H14(2018)</strain>
    </source>
</reference>
<dbReference type="RefSeq" id="WP_114918679.1">
    <property type="nucleotide sequence ID" value="NZ_CP031263.1"/>
</dbReference>
<proteinExistence type="inferred from homology"/>
<dbReference type="Proteomes" id="UP000253958">
    <property type="component" value="Chromosome"/>
</dbReference>
<dbReference type="EMBL" id="CP031263">
    <property type="protein sequence ID" value="AXH88785.1"/>
    <property type="molecule type" value="Genomic_DNA"/>
</dbReference>
<evidence type="ECO:0000313" key="10">
    <source>
        <dbReference type="EMBL" id="AXH88785.1"/>
    </source>
</evidence>
<dbReference type="CDD" id="cd07016">
    <property type="entry name" value="S14_ClpP_1"/>
    <property type="match status" value="1"/>
</dbReference>
<evidence type="ECO:0000256" key="1">
    <source>
        <dbReference type="ARBA" id="ARBA00007039"/>
    </source>
</evidence>
<evidence type="ECO:0000256" key="8">
    <source>
        <dbReference type="SAM" id="MobiDB-lite"/>
    </source>
</evidence>
<dbReference type="Gene3D" id="3.90.226.10">
    <property type="entry name" value="2-enoyl-CoA Hydratase, Chain A, domain 1"/>
    <property type="match status" value="1"/>
</dbReference>
<evidence type="ECO:0000259" key="9">
    <source>
        <dbReference type="Pfam" id="PF04586"/>
    </source>
</evidence>
<evidence type="ECO:0000256" key="6">
    <source>
        <dbReference type="ARBA" id="ARBA00022825"/>
    </source>
</evidence>
<dbReference type="Pfam" id="PF04586">
    <property type="entry name" value="Peptidase_S78"/>
    <property type="match status" value="1"/>
</dbReference>
<dbReference type="GO" id="GO:0006515">
    <property type="term" value="P:protein quality control for misfolded or incompletely synthesized proteins"/>
    <property type="evidence" value="ECO:0007669"/>
    <property type="project" value="TreeGrafter"/>
</dbReference>
<dbReference type="InterPro" id="IPR023562">
    <property type="entry name" value="ClpP/TepA"/>
</dbReference>
<evidence type="ECO:0000256" key="7">
    <source>
        <dbReference type="RuleBase" id="RU003567"/>
    </source>
</evidence>
<name>A0A6N3JSU7_9ACTN</name>
<keyword evidence="3" id="KW-1188">Viral release from host cell</keyword>
<dbReference type="InterPro" id="IPR054613">
    <property type="entry name" value="Peptidase_S78_dom"/>
</dbReference>
<dbReference type="InterPro" id="IPR029045">
    <property type="entry name" value="ClpP/crotonase-like_dom_sf"/>
</dbReference>
<dbReference type="GO" id="GO:0004176">
    <property type="term" value="F:ATP-dependent peptidase activity"/>
    <property type="evidence" value="ECO:0007669"/>
    <property type="project" value="InterPro"/>
</dbReference>
<dbReference type="GO" id="GO:0004252">
    <property type="term" value="F:serine-type endopeptidase activity"/>
    <property type="evidence" value="ECO:0007669"/>
    <property type="project" value="InterPro"/>
</dbReference>
<dbReference type="PRINTS" id="PR00127">
    <property type="entry name" value="CLPPROTEASEP"/>
</dbReference>
<dbReference type="GO" id="GO:0051117">
    <property type="term" value="F:ATPase binding"/>
    <property type="evidence" value="ECO:0007669"/>
    <property type="project" value="TreeGrafter"/>
</dbReference>
<organism evidence="10 11">
    <name type="scientific">Micromonospora aurantiaca</name>
    <name type="common">nom. illeg.</name>
    <dbReference type="NCBI Taxonomy" id="47850"/>
    <lineage>
        <taxon>Bacteria</taxon>
        <taxon>Bacillati</taxon>
        <taxon>Actinomycetota</taxon>
        <taxon>Actinomycetes</taxon>
        <taxon>Micromonosporales</taxon>
        <taxon>Micromonosporaceae</taxon>
        <taxon>Micromonospora</taxon>
    </lineage>
</organism>
<feature type="region of interest" description="Disordered" evidence="8">
    <location>
        <begin position="247"/>
        <end position="313"/>
    </location>
</feature>
<comment type="similarity">
    <text evidence="1 7">Belongs to the peptidase S14 family.</text>
</comment>
<dbReference type="PANTHER" id="PTHR10381:SF70">
    <property type="entry name" value="ATP-DEPENDENT CLP PROTEASE PROTEOLYTIC SUBUNIT"/>
    <property type="match status" value="1"/>
</dbReference>
<keyword evidence="2" id="KW-0963">Cytoplasm</keyword>
<dbReference type="PANTHER" id="PTHR10381">
    <property type="entry name" value="ATP-DEPENDENT CLP PROTEASE PROTEOLYTIC SUBUNIT"/>
    <property type="match status" value="1"/>
</dbReference>
<keyword evidence="5" id="KW-0378">Hydrolase</keyword>
<dbReference type="SUPFAM" id="SSF52096">
    <property type="entry name" value="ClpP/crotonase"/>
    <property type="match status" value="1"/>
</dbReference>
<evidence type="ECO:0000256" key="4">
    <source>
        <dbReference type="ARBA" id="ARBA00022670"/>
    </source>
</evidence>
<feature type="domain" description="Prohead serine protease" evidence="9">
    <location>
        <begin position="358"/>
        <end position="489"/>
    </location>
</feature>
<keyword evidence="6" id="KW-0720">Serine protease</keyword>
<evidence type="ECO:0000256" key="2">
    <source>
        <dbReference type="ARBA" id="ARBA00022490"/>
    </source>
</evidence>
<gene>
    <name evidence="10" type="ORF">DVH21_01940</name>
</gene>
<dbReference type="GO" id="GO:0009368">
    <property type="term" value="C:endopeptidase Clp complex"/>
    <property type="evidence" value="ECO:0007669"/>
    <property type="project" value="TreeGrafter"/>
</dbReference>
<accession>A0A6N3JSU7</accession>
<protein>
    <recommendedName>
        <fullName evidence="7">ATP-dependent Clp protease proteolytic subunit</fullName>
    </recommendedName>
</protein>
<dbReference type="NCBIfam" id="NF045542">
    <property type="entry name" value="Clp_rel_HeadMat"/>
    <property type="match status" value="1"/>
</dbReference>
<evidence type="ECO:0000256" key="3">
    <source>
        <dbReference type="ARBA" id="ARBA00022612"/>
    </source>
</evidence>
<feature type="compositionally biased region" description="Low complexity" evidence="8">
    <location>
        <begin position="248"/>
        <end position="265"/>
    </location>
</feature>
<dbReference type="Pfam" id="PF00574">
    <property type="entry name" value="CLP_protease"/>
    <property type="match status" value="1"/>
</dbReference>
<dbReference type="InterPro" id="IPR001907">
    <property type="entry name" value="ClpP"/>
</dbReference>
<evidence type="ECO:0000313" key="11">
    <source>
        <dbReference type="Proteomes" id="UP000253958"/>
    </source>
</evidence>
<evidence type="ECO:0000256" key="5">
    <source>
        <dbReference type="ARBA" id="ARBA00022801"/>
    </source>
</evidence>